<proteinExistence type="inferred from homology"/>
<organism evidence="10 11">
    <name type="scientific">Pythium oligandrum</name>
    <name type="common">Mycoparasitic fungus</name>
    <dbReference type="NCBI Taxonomy" id="41045"/>
    <lineage>
        <taxon>Eukaryota</taxon>
        <taxon>Sar</taxon>
        <taxon>Stramenopiles</taxon>
        <taxon>Oomycota</taxon>
        <taxon>Peronosporomycetes</taxon>
        <taxon>Pythiales</taxon>
        <taxon>Pythiaceae</taxon>
        <taxon>Pythium</taxon>
    </lineage>
</organism>
<feature type="transmembrane region" description="Helical" evidence="7">
    <location>
        <begin position="210"/>
        <end position="231"/>
    </location>
</feature>
<feature type="transmembrane region" description="Helical" evidence="7">
    <location>
        <begin position="380"/>
        <end position="398"/>
    </location>
</feature>
<dbReference type="InterPro" id="IPR056768">
    <property type="entry name" value="THU_Piezo"/>
</dbReference>
<sequence length="2793" mass="315738">MRRRASRGADSTPMLMSATSEPDVSDVVGTNTHLVLTPRVDSQRRMCDPSVSYEEIGTPTAKRAPPPHRVLSTSRGMSEYLGREDSIMIMATNVPREDSIGALRPPPTLSQRAAKAWYYIVSMVLPVFLLAAIFVRVNIVSAIYLVLYCVGVLQSFRSSVTTILIVIFSAFVCIGHIVFAALFQGRKGSWEGESTLKIIGFSHIGDAADVVTQIVVDVLVLVSSVLHYFYVLRRLRMNLREDDRFDFFAAGANMLDAQMNRKQSTVRWVEVLSGILLLVTATAVPAIASGVNFLMLLVCLVRWTFWVKYISVESFVLRDVKSEFFFGSAMSKVVLTWSFLVVLTWYIFQLDGVVTNDTIKDVMKYAGFADFRHGAVRGEFYVFAACQLLLFVCSAKMFKLHRSVEKDTDTLRLSAGVDDTTDTFRRQASRELSQGLLRQKSGADTTPSQLRMLLSQQPFHQRIFLGDGGSLLASAAAIVWCVSYPSYTSAVMMGWALITLGLYGIVRSLPLVFVLIGMGTLLSMTEYVVNMTIDVIDGDYTIYGLREFEHPFLDLGIHNVCLVIIYASIRTRWRYQKVLRASVVIEDTQSGSPDLEERSSMESFRVLAGLRRNLQTNWKNALPLWLNDTKQVIFTHMDALVLLTILGVALSTRVSFIQTGYLVLAVIVMLFFEHRRKLWRVLLAYALLACLAVFIRNVDCSSDSTLDLVGLPCYDSASYTWTSLWPTLFSAQLVIIFQLVFQLVVYKSNAETIKERIRTMKFSHQNPIFFVSRIAVELDNIFRVIGSVVCYIAILLVAFHSETNENDRHTTVIGAIQLLVLFIVLGGHLGGFKRAPRTSLRLKLLWLFALLVQSSVLILRYVFQFDQVSDYMEEHIFTSDFISSKDFGLENRSSETALSSIFFYLLPSAALMALSLWQLASVLKDVRPYDIFAPGRSRLIDQVLFWIETIRQVLMAFSTTCLVLVTMGAAVSRSDVVGLAYVIILVLGRPFVAWKKLWFPLFWVSAIAVLSGYLYQLRAFGNDEDSKKYLHYDLGKDGPWFGLKRLYSTDGDTEVVVSMWKIEDGPLLVIMMCFFQRLAQYFEQSDIAKRATARPDGPIETLNETSGAAFGNTYFVQAGASDVPRGLSLGAQNAQDDDDDESDFFSSMRAFCIEYASHASVNVVMLMLMASSFFHRDAISVLYMLMVYGMMYADASTVCKRWFLIVLVLSLVILVEYALMVWLPPFFGVEQQRTHPWEILSESNQAWLALKIQHKWALLADFIGLLAAYMLPQSHQLRGKSKQIQITVQDSSSGNIRGTGVSRVGVSFAASTLKGVRSQDEVMVESHYIQLTRKYMWYYIEYLMILWWLPVTLVLVFICGAANGGVISLVYIGSAIVMLYRLDQSRSPRNQWIHYLRKWNWVHLFMMVIIHAPIIRMELISCRVGKIDETTGETCMTVANVLGVEADSIPAGIIAIFVMISIHCEMLVSPTYQEVCRYFENERQLAMARRQEIIRAFYRDRTARWFEVKKEKSLALQRLKMIVSKLVHKVEELMDIAMGVHYNLPPMAPPKPQIVEVTQNSVTLSWEAPKDSLHKIRHYRITRQQYPSMTLLGDFADLVEVKGSMTYTTIEGLRPGTSYQFKVAAVSRMGEGPFSVPSDPASTFSLNLNGSCTAGWMKYRRENVTTSKFTSWLSWFQPKYLHRYVVMDNRQLVFYRDEEIALRHRSRKRRKRIKTAFSWKNVVSLRLSETKVQFDDMSPLLYCFELIVHQDGDDSDKKYIFQADLTKDFDRFLSALAFAVPIYTIEDSIIELMKIKNLPTPHDTINDSPESNVNEGADDGASEVSSVTGDESSFGDPEDAEFDEEKKGFSWRIPLYRFFYQFQDAALQAETTVYDPEDQVEPCLTEILTVCSNSIRSHSAAVCYVVLTFAFAFQADLLNLVYVIVTFGYLALESPRPSSLAWVLLLKYTCAIIALRYAFQLPLFCQGLSGTGYYYPSIQPWCGASSNSVVLREKSLQPVVIMGLYKFDGSVLKSMDTIFGGLQWDFFVAVAILWHRQELIIRGLWDEPYEEKVPEEDDVVSKRFRNSLLSSRDSIDDTFNFGVGRATSRDVRSLDKPDPPPLSTKPSAVEEDAALAEELLQELEAKEREENASAEAKPRTDTMVEPPPSTVNPVTSAALAVTSQQIEIEDAETVVVDRKKAPWLERKLPRVSAFFDRVICHPPPQWDKDIHAAISGAKPGRDYYTISLTMLLLVTIFAILFFKQLGEPQANTEDMEEGGAPIASSSMVSGYLVLIVFIELCFIIWDRAAYVCGSLGSKIALQFTYVFVLHVFLWLLLPQYTESYFQKRPALVIFYLLHCLYLWCGSLQIRYGYPVFEGSRYNYTTANAYTKMREKISPLVMLVPFIFEMRALLDYICTKTSLSMAHWLMLEETAAHLFQLKLEMRGRVEDAEVLQGKRRQPMPRKLMSAGIMLFLLLLCLIGPLALFSSANPSTKANRVTTADVVLGLEDSRGTVNRLYSGTDINSPDYEGDQIADGAAIQRVTFDTFSRETWASSPPNIERLVTQLKSNESLWWILMMSFNRPGPTDHQAVDTTFRVPVSETHRANLTSMIQLASNNKTEKEATAIRIDSILPPVVQLTATDGVFRRSRVLRSVNITKHSVQGSSWWAVTPILRNETEVIRDNDKEYCDTATPFCVIAVSDNIVQGLTTLGIGSYGISAVYFFVLVTIGSAVKGFFRGALFQIQYSELPDPDDVLELVEGIYIARGERYVGHLKDEVRIFETLVRVLRSPETLTKVTGNNVIHIPATKQKQD</sequence>
<comment type="similarity">
    <text evidence="2">Belongs to the PIEZO (TC 1.A.75) family.</text>
</comment>
<dbReference type="InterPro" id="IPR003961">
    <property type="entry name" value="FN3_dom"/>
</dbReference>
<dbReference type="GO" id="GO:0042391">
    <property type="term" value="P:regulation of membrane potential"/>
    <property type="evidence" value="ECO:0007669"/>
    <property type="project" value="TreeGrafter"/>
</dbReference>
<dbReference type="GO" id="GO:0071260">
    <property type="term" value="P:cellular response to mechanical stimulus"/>
    <property type="evidence" value="ECO:0007669"/>
    <property type="project" value="TreeGrafter"/>
</dbReference>
<feature type="transmembrane region" description="Helical" evidence="7">
    <location>
        <begin position="1173"/>
        <end position="1190"/>
    </location>
</feature>
<evidence type="ECO:0000259" key="8">
    <source>
        <dbReference type="PROSITE" id="PS50003"/>
    </source>
</evidence>
<feature type="transmembrane region" description="Helical" evidence="7">
    <location>
        <begin position="511"/>
        <end position="530"/>
    </location>
</feature>
<dbReference type="Pfam" id="PF23188">
    <property type="entry name" value="THU_Piezo1"/>
    <property type="match status" value="1"/>
</dbReference>
<accession>A0A8K1FF66</accession>
<dbReference type="PANTHER" id="PTHR13167:SF25">
    <property type="entry name" value="PIEZO-TYPE MECHANOSENSITIVE ION CHANNEL COMPONENT"/>
    <property type="match status" value="1"/>
</dbReference>
<gene>
    <name evidence="10" type="ORF">Poli38472_000268</name>
</gene>
<feature type="region of interest" description="Disordered" evidence="6">
    <location>
        <begin position="2089"/>
        <end position="2109"/>
    </location>
</feature>
<evidence type="ECO:0000256" key="4">
    <source>
        <dbReference type="ARBA" id="ARBA00022989"/>
    </source>
</evidence>
<feature type="transmembrane region" description="Helical" evidence="7">
    <location>
        <begin position="943"/>
        <end position="970"/>
    </location>
</feature>
<feature type="transmembrane region" description="Helical" evidence="7">
    <location>
        <begin position="2223"/>
        <end position="2242"/>
    </location>
</feature>
<dbReference type="EMBL" id="SPLM01000108">
    <property type="protein sequence ID" value="TMW60226.1"/>
    <property type="molecule type" value="Genomic_DNA"/>
</dbReference>
<dbReference type="InterPro" id="IPR056770">
    <property type="entry name" value="Piezo_THU9_anchor"/>
</dbReference>
<evidence type="ECO:0000313" key="11">
    <source>
        <dbReference type="Proteomes" id="UP000794436"/>
    </source>
</evidence>
<dbReference type="InterPro" id="IPR001849">
    <property type="entry name" value="PH_domain"/>
</dbReference>
<feature type="transmembrane region" description="Helical" evidence="7">
    <location>
        <begin position="486"/>
        <end position="506"/>
    </location>
</feature>
<dbReference type="GO" id="GO:0050982">
    <property type="term" value="P:detection of mechanical stimulus"/>
    <property type="evidence" value="ECO:0007669"/>
    <property type="project" value="TreeGrafter"/>
</dbReference>
<evidence type="ECO:0000256" key="7">
    <source>
        <dbReference type="SAM" id="Phobius"/>
    </source>
</evidence>
<evidence type="ECO:0000256" key="6">
    <source>
        <dbReference type="SAM" id="MobiDB-lite"/>
    </source>
</evidence>
<dbReference type="GO" id="GO:0005261">
    <property type="term" value="F:monoatomic cation channel activity"/>
    <property type="evidence" value="ECO:0007669"/>
    <property type="project" value="TreeGrafter"/>
</dbReference>
<feature type="transmembrane region" description="Helical" evidence="7">
    <location>
        <begin position="2262"/>
        <end position="2285"/>
    </location>
</feature>
<feature type="transmembrane region" description="Helical" evidence="7">
    <location>
        <begin position="268"/>
        <end position="287"/>
    </location>
</feature>
<comment type="subcellular location">
    <subcellularLocation>
        <location evidence="1">Membrane</location>
        <topology evidence="1">Multi-pass membrane protein</topology>
    </subcellularLocation>
</comment>
<feature type="transmembrane region" description="Helical" evidence="7">
    <location>
        <begin position="1256"/>
        <end position="1272"/>
    </location>
</feature>
<evidence type="ECO:0000313" key="10">
    <source>
        <dbReference type="EMBL" id="TMW60226.1"/>
    </source>
</evidence>
<feature type="transmembrane region" description="Helical" evidence="7">
    <location>
        <begin position="139"/>
        <end position="156"/>
    </location>
</feature>
<dbReference type="Pfam" id="PF00169">
    <property type="entry name" value="PH"/>
    <property type="match status" value="1"/>
</dbReference>
<dbReference type="Gene3D" id="2.60.40.10">
    <property type="entry name" value="Immunoglobulins"/>
    <property type="match status" value="1"/>
</dbReference>
<feature type="transmembrane region" description="Helical" evidence="7">
    <location>
        <begin position="812"/>
        <end position="832"/>
    </location>
</feature>
<comment type="caution">
    <text evidence="10">The sequence shown here is derived from an EMBL/GenBank/DDBJ whole genome shotgun (WGS) entry which is preliminary data.</text>
</comment>
<dbReference type="Pfam" id="PF00041">
    <property type="entry name" value="fn3"/>
    <property type="match status" value="1"/>
</dbReference>
<keyword evidence="3 7" id="KW-0812">Transmembrane</keyword>
<dbReference type="OrthoDB" id="303066at2759"/>
<feature type="transmembrane region" description="Helical" evidence="7">
    <location>
        <begin position="550"/>
        <end position="569"/>
    </location>
</feature>
<dbReference type="InterPro" id="IPR013783">
    <property type="entry name" value="Ig-like_fold"/>
</dbReference>
<feature type="transmembrane region" description="Helical" evidence="7">
    <location>
        <begin position="463"/>
        <end position="480"/>
    </location>
</feature>
<feature type="transmembrane region" description="Helical" evidence="7">
    <location>
        <begin position="163"/>
        <end position="183"/>
    </location>
</feature>
<feature type="transmembrane region" description="Helical" evidence="7">
    <location>
        <begin position="976"/>
        <end position="992"/>
    </location>
</feature>
<dbReference type="Gene3D" id="2.30.29.30">
    <property type="entry name" value="Pleckstrin-homology domain (PH domain)/Phosphotyrosine-binding domain (PTB)"/>
    <property type="match status" value="1"/>
</dbReference>
<feature type="transmembrane region" description="Helical" evidence="7">
    <location>
        <begin position="632"/>
        <end position="650"/>
    </location>
</feature>
<feature type="transmembrane region" description="Helical" evidence="7">
    <location>
        <begin position="2329"/>
        <end position="2351"/>
    </location>
</feature>
<reference evidence="10" key="1">
    <citation type="submission" date="2019-03" db="EMBL/GenBank/DDBJ databases">
        <title>Long read genome sequence of the mycoparasitic Pythium oligandrum ATCC 38472 isolated from sugarbeet rhizosphere.</title>
        <authorList>
            <person name="Gaulin E."/>
        </authorList>
    </citation>
    <scope>NUCLEOTIDE SEQUENCE</scope>
    <source>
        <strain evidence="10">ATCC 38472_TT</strain>
    </source>
</reference>
<dbReference type="GO" id="GO:0016020">
    <property type="term" value="C:membrane"/>
    <property type="evidence" value="ECO:0007669"/>
    <property type="project" value="UniProtKB-SubCell"/>
</dbReference>
<dbReference type="PANTHER" id="PTHR13167">
    <property type="entry name" value="PIEZO-TYPE MECHANOSENSITIVE ION CHANNEL COMPONENT"/>
    <property type="match status" value="1"/>
</dbReference>
<feature type="transmembrane region" description="Helical" evidence="7">
    <location>
        <begin position="997"/>
        <end position="1015"/>
    </location>
</feature>
<feature type="compositionally biased region" description="Basic and acidic residues" evidence="6">
    <location>
        <begin position="2126"/>
        <end position="2142"/>
    </location>
</feature>
<evidence type="ECO:0008006" key="12">
    <source>
        <dbReference type="Google" id="ProtNLM"/>
    </source>
</evidence>
<feature type="transmembrane region" description="Helical" evidence="7">
    <location>
        <begin position="781"/>
        <end position="800"/>
    </location>
</feature>
<feature type="transmembrane region" description="Helical" evidence="7">
    <location>
        <begin position="1401"/>
        <end position="1419"/>
    </location>
</feature>
<protein>
    <recommendedName>
        <fullName evidence="12">Fibronectin type-III domain-containing protein</fullName>
    </recommendedName>
</protein>
<dbReference type="SMART" id="SM00060">
    <property type="entry name" value="FN3"/>
    <property type="match status" value="1"/>
</dbReference>
<dbReference type="CDD" id="cd00063">
    <property type="entry name" value="FN3"/>
    <property type="match status" value="1"/>
</dbReference>
<feature type="transmembrane region" description="Helical" evidence="7">
    <location>
        <begin position="656"/>
        <end position="672"/>
    </location>
</feature>
<feature type="region of interest" description="Disordered" evidence="6">
    <location>
        <begin position="1801"/>
        <end position="1841"/>
    </location>
</feature>
<feature type="transmembrane region" description="Helical" evidence="7">
    <location>
        <begin position="1202"/>
        <end position="1223"/>
    </location>
</feature>
<feature type="transmembrane region" description="Helical" evidence="7">
    <location>
        <begin position="2696"/>
        <end position="2717"/>
    </location>
</feature>
<feature type="transmembrane region" description="Helical" evidence="7">
    <location>
        <begin position="116"/>
        <end position="133"/>
    </location>
</feature>
<dbReference type="PROSITE" id="PS50003">
    <property type="entry name" value="PH_DOMAIN"/>
    <property type="match status" value="1"/>
</dbReference>
<feature type="transmembrane region" description="Helical" evidence="7">
    <location>
        <begin position="1364"/>
        <end position="1380"/>
    </location>
</feature>
<feature type="region of interest" description="Disordered" evidence="6">
    <location>
        <begin position="1"/>
        <end position="24"/>
    </location>
</feature>
<dbReference type="PROSITE" id="PS50853">
    <property type="entry name" value="FN3"/>
    <property type="match status" value="1"/>
</dbReference>
<feature type="transmembrane region" description="Helical" evidence="7">
    <location>
        <begin position="293"/>
        <end position="312"/>
    </location>
</feature>
<evidence type="ECO:0000256" key="5">
    <source>
        <dbReference type="ARBA" id="ARBA00023136"/>
    </source>
</evidence>
<dbReference type="Pfam" id="PF12166">
    <property type="entry name" value="Piezo_cap"/>
    <property type="match status" value="1"/>
</dbReference>
<dbReference type="FunFam" id="2.60.40.10:FF:001974">
    <property type="entry name" value="Piezo-type mechanosensitive ion channel component 2"/>
    <property type="match status" value="1"/>
</dbReference>
<keyword evidence="11" id="KW-1185">Reference proteome</keyword>
<dbReference type="GO" id="GO:0008381">
    <property type="term" value="F:mechanosensitive monoatomic ion channel activity"/>
    <property type="evidence" value="ECO:0007669"/>
    <property type="project" value="InterPro"/>
</dbReference>
<keyword evidence="5 7" id="KW-0472">Membrane</keyword>
<dbReference type="InterPro" id="IPR027272">
    <property type="entry name" value="Piezo"/>
</dbReference>
<evidence type="ECO:0000256" key="3">
    <source>
        <dbReference type="ARBA" id="ARBA00022692"/>
    </source>
</evidence>
<feature type="region of interest" description="Disordered" evidence="6">
    <location>
        <begin position="2126"/>
        <end position="2150"/>
    </location>
</feature>
<feature type="domain" description="PH" evidence="8">
    <location>
        <begin position="1650"/>
        <end position="1781"/>
    </location>
</feature>
<dbReference type="Pfam" id="PF24874">
    <property type="entry name" value="Piezo_THU9_anchor"/>
    <property type="match status" value="1"/>
</dbReference>
<dbReference type="InterPro" id="IPR036116">
    <property type="entry name" value="FN3_sf"/>
</dbReference>
<dbReference type="Proteomes" id="UP000794436">
    <property type="component" value="Unassembled WGS sequence"/>
</dbReference>
<feature type="transmembrane region" description="Helical" evidence="7">
    <location>
        <begin position="901"/>
        <end position="923"/>
    </location>
</feature>
<feature type="transmembrane region" description="Helical" evidence="7">
    <location>
        <begin position="844"/>
        <end position="863"/>
    </location>
</feature>
<feature type="transmembrane region" description="Helical" evidence="7">
    <location>
        <begin position="679"/>
        <end position="698"/>
    </location>
</feature>
<keyword evidence="4 7" id="KW-1133">Transmembrane helix</keyword>
<feature type="transmembrane region" description="Helical" evidence="7">
    <location>
        <begin position="2297"/>
        <end position="2317"/>
    </location>
</feature>
<feature type="transmembrane region" description="Helical" evidence="7">
    <location>
        <begin position="324"/>
        <end position="348"/>
    </location>
</feature>
<feature type="domain" description="Fibronectin type-III" evidence="9">
    <location>
        <begin position="1548"/>
        <end position="1646"/>
    </location>
</feature>
<evidence type="ECO:0000259" key="9">
    <source>
        <dbReference type="PROSITE" id="PS50853"/>
    </source>
</evidence>
<feature type="compositionally biased region" description="Basic and acidic residues" evidence="6">
    <location>
        <begin position="2089"/>
        <end position="2098"/>
    </location>
</feature>
<feature type="transmembrane region" description="Helical" evidence="7">
    <location>
        <begin position="1336"/>
        <end position="1358"/>
    </location>
</feature>
<evidence type="ECO:0000256" key="2">
    <source>
        <dbReference type="ARBA" id="ARBA00007821"/>
    </source>
</evidence>
<dbReference type="SUPFAM" id="SSF50729">
    <property type="entry name" value="PH domain-like"/>
    <property type="match status" value="1"/>
</dbReference>
<name>A0A8K1FF66_PYTOL</name>
<dbReference type="SMART" id="SM00233">
    <property type="entry name" value="PH"/>
    <property type="match status" value="1"/>
</dbReference>
<dbReference type="InterPro" id="IPR031334">
    <property type="entry name" value="Piezo_cap_dom"/>
</dbReference>
<feature type="transmembrane region" description="Helical" evidence="7">
    <location>
        <begin position="724"/>
        <end position="746"/>
    </location>
</feature>
<dbReference type="InterPro" id="IPR011993">
    <property type="entry name" value="PH-like_dom_sf"/>
</dbReference>
<dbReference type="SUPFAM" id="SSF49265">
    <property type="entry name" value="Fibronectin type III"/>
    <property type="match status" value="1"/>
</dbReference>
<evidence type="ECO:0000256" key="1">
    <source>
        <dbReference type="ARBA" id="ARBA00004141"/>
    </source>
</evidence>
<feature type="transmembrane region" description="Helical" evidence="7">
    <location>
        <begin position="2446"/>
        <end position="2467"/>
    </location>
</feature>